<dbReference type="AlphaFoldDB" id="A0A2P5WSS9"/>
<evidence type="ECO:0000313" key="2">
    <source>
        <dbReference type="EMBL" id="PPR94150.1"/>
    </source>
</evidence>
<protein>
    <submittedName>
        <fullName evidence="2">Uncharacterized protein</fullName>
    </submittedName>
</protein>
<proteinExistence type="predicted"/>
<keyword evidence="1" id="KW-0175">Coiled coil</keyword>
<evidence type="ECO:0000313" key="3">
    <source>
        <dbReference type="Proteomes" id="UP000239757"/>
    </source>
</evidence>
<evidence type="ECO:0000256" key="1">
    <source>
        <dbReference type="SAM" id="Coils"/>
    </source>
</evidence>
<feature type="coiled-coil region" evidence="1">
    <location>
        <begin position="25"/>
        <end position="59"/>
    </location>
</feature>
<name>A0A2P5WSS9_GOSBA</name>
<accession>A0A2P5WSS9</accession>
<dbReference type="OrthoDB" id="10559028at2759"/>
<gene>
    <name evidence="2" type="ORF">GOBAR_AA26518</name>
</gene>
<sequence>MEENEIINKQNMDLRECLSIMEVKAEGLEQELTAERRSKEALQAELNGATKEHIAKKRQDYLECHDQVDSMLREQCWALEDFNKKIAKNFVVVGPLDIRKVNLDALTEVDMSELGFHGRDFSSASFNVVTESFFLAYYVGSYDFSPVRFSMTVGSYGLTNYVKGCGFSPVGLSITARSFSLTNYIRGCSLQALV</sequence>
<organism evidence="2 3">
    <name type="scientific">Gossypium barbadense</name>
    <name type="common">Sea Island cotton</name>
    <name type="synonym">Hibiscus barbadensis</name>
    <dbReference type="NCBI Taxonomy" id="3634"/>
    <lineage>
        <taxon>Eukaryota</taxon>
        <taxon>Viridiplantae</taxon>
        <taxon>Streptophyta</taxon>
        <taxon>Embryophyta</taxon>
        <taxon>Tracheophyta</taxon>
        <taxon>Spermatophyta</taxon>
        <taxon>Magnoliopsida</taxon>
        <taxon>eudicotyledons</taxon>
        <taxon>Gunneridae</taxon>
        <taxon>Pentapetalae</taxon>
        <taxon>rosids</taxon>
        <taxon>malvids</taxon>
        <taxon>Malvales</taxon>
        <taxon>Malvaceae</taxon>
        <taxon>Malvoideae</taxon>
        <taxon>Gossypium</taxon>
    </lineage>
</organism>
<dbReference type="EMBL" id="KZ666613">
    <property type="protein sequence ID" value="PPR94150.1"/>
    <property type="molecule type" value="Genomic_DNA"/>
</dbReference>
<dbReference type="Proteomes" id="UP000239757">
    <property type="component" value="Unassembled WGS sequence"/>
</dbReference>
<reference evidence="2 3" key="1">
    <citation type="submission" date="2015-01" db="EMBL/GenBank/DDBJ databases">
        <title>Genome of allotetraploid Gossypium barbadense reveals genomic plasticity and fiber elongation in cotton evolution.</title>
        <authorList>
            <person name="Chen X."/>
            <person name="Liu X."/>
            <person name="Zhao B."/>
            <person name="Zheng H."/>
            <person name="Hu Y."/>
            <person name="Lu G."/>
            <person name="Yang C."/>
            <person name="Chen J."/>
            <person name="Shan C."/>
            <person name="Zhang L."/>
            <person name="Zhou Y."/>
            <person name="Wang L."/>
            <person name="Guo W."/>
            <person name="Bai Y."/>
            <person name="Ruan J."/>
            <person name="Shangguan X."/>
            <person name="Mao Y."/>
            <person name="Jiang J."/>
            <person name="Zhu Y."/>
            <person name="Lei J."/>
            <person name="Kang H."/>
            <person name="Chen S."/>
            <person name="He X."/>
            <person name="Wang R."/>
            <person name="Wang Y."/>
            <person name="Chen J."/>
            <person name="Wang L."/>
            <person name="Yu S."/>
            <person name="Wang B."/>
            <person name="Wei J."/>
            <person name="Song S."/>
            <person name="Lu X."/>
            <person name="Gao Z."/>
            <person name="Gu W."/>
            <person name="Deng X."/>
            <person name="Ma D."/>
            <person name="Wang S."/>
            <person name="Liang W."/>
            <person name="Fang L."/>
            <person name="Cai C."/>
            <person name="Zhu X."/>
            <person name="Zhou B."/>
            <person name="Zhang Y."/>
            <person name="Chen Z."/>
            <person name="Xu S."/>
            <person name="Zhu R."/>
            <person name="Wang S."/>
            <person name="Zhang T."/>
            <person name="Zhao G."/>
        </authorList>
    </citation>
    <scope>NUCLEOTIDE SEQUENCE [LARGE SCALE GENOMIC DNA]</scope>
    <source>
        <strain evidence="3">cv. Xinhai21</strain>
        <tissue evidence="2">Leaf</tissue>
    </source>
</reference>